<proteinExistence type="inferred from homology"/>
<evidence type="ECO:0000256" key="2">
    <source>
        <dbReference type="ARBA" id="ARBA00009992"/>
    </source>
</evidence>
<comment type="function">
    <text evidence="1">Antiterminator that binds to cis-acting regulatory sequences on the mRNA in the presence of histidine, thereby suppressing transcription termination and activating the hut operon for histidine utilization.</text>
</comment>
<keyword evidence="10" id="KW-0418">Kinase</keyword>
<gene>
    <name evidence="10" type="ORF">CVV64_06740</name>
</gene>
<dbReference type="GO" id="GO:0016301">
    <property type="term" value="F:kinase activity"/>
    <property type="evidence" value="ECO:0007669"/>
    <property type="project" value="UniProtKB-KW"/>
</dbReference>
<keyword evidence="6 8" id="KW-0129">CBS domain</keyword>
<dbReference type="InterPro" id="IPR051257">
    <property type="entry name" value="Diverse_CBS-Domain"/>
</dbReference>
<dbReference type="InterPro" id="IPR000644">
    <property type="entry name" value="CBS_dom"/>
</dbReference>
<dbReference type="GO" id="GO:0003723">
    <property type="term" value="F:RNA binding"/>
    <property type="evidence" value="ECO:0007669"/>
    <property type="project" value="UniProtKB-KW"/>
</dbReference>
<evidence type="ECO:0000256" key="7">
    <source>
        <dbReference type="ARBA" id="ARBA00023163"/>
    </source>
</evidence>
<dbReference type="Gene3D" id="3.40.1510.10">
    <property type="entry name" value="Hut operon regulatory protein HutP"/>
    <property type="match status" value="1"/>
</dbReference>
<evidence type="ECO:0000256" key="3">
    <source>
        <dbReference type="ARBA" id="ARBA00019377"/>
    </source>
</evidence>
<keyword evidence="5" id="KW-0805">Transcription regulation</keyword>
<comment type="caution">
    <text evidence="10">The sequence shown here is derived from an EMBL/GenBank/DDBJ whole genome shotgun (WGS) entry which is preliminary data.</text>
</comment>
<dbReference type="SUPFAM" id="SSF54631">
    <property type="entry name" value="CBS-domain pair"/>
    <property type="match status" value="1"/>
</dbReference>
<keyword evidence="10" id="KW-0808">Transferase</keyword>
<feature type="domain" description="CBS" evidence="9">
    <location>
        <begin position="9"/>
        <end position="66"/>
    </location>
</feature>
<dbReference type="InterPro" id="IPR036482">
    <property type="entry name" value="Regulatory_HutP_sf"/>
</dbReference>
<evidence type="ECO:0000256" key="4">
    <source>
        <dbReference type="ARBA" id="ARBA00022884"/>
    </source>
</evidence>
<evidence type="ECO:0000256" key="1">
    <source>
        <dbReference type="ARBA" id="ARBA00002945"/>
    </source>
</evidence>
<dbReference type="Proteomes" id="UP000233256">
    <property type="component" value="Unassembled WGS sequence"/>
</dbReference>
<name>A0A2N1PSX8_9BACT</name>
<comment type="similarity">
    <text evidence="2">Belongs to the HutP family.</text>
</comment>
<organism evidence="10 11">
    <name type="scientific">Candidatus Wallbacteria bacterium HGW-Wallbacteria-1</name>
    <dbReference type="NCBI Taxonomy" id="2013854"/>
    <lineage>
        <taxon>Bacteria</taxon>
        <taxon>Candidatus Walliibacteriota</taxon>
    </lineage>
</organism>
<feature type="domain" description="CBS" evidence="9">
    <location>
        <begin position="68"/>
        <end position="124"/>
    </location>
</feature>
<evidence type="ECO:0000313" key="10">
    <source>
        <dbReference type="EMBL" id="PKK91447.1"/>
    </source>
</evidence>
<dbReference type="Pfam" id="PF09021">
    <property type="entry name" value="HutP"/>
    <property type="match status" value="1"/>
</dbReference>
<protein>
    <recommendedName>
        <fullName evidence="3">Hut operon positive regulatory protein</fullName>
    </recommendedName>
</protein>
<evidence type="ECO:0000256" key="8">
    <source>
        <dbReference type="PROSITE-ProRule" id="PRU00703"/>
    </source>
</evidence>
<keyword evidence="4" id="KW-0694">RNA-binding</keyword>
<dbReference type="PROSITE" id="PS51371">
    <property type="entry name" value="CBS"/>
    <property type="match status" value="2"/>
</dbReference>
<dbReference type="InterPro" id="IPR015111">
    <property type="entry name" value="Regulatory_HutP"/>
</dbReference>
<reference evidence="10 11" key="1">
    <citation type="journal article" date="2017" name="ISME J.">
        <title>Potential for microbial H2 and metal transformations associated with novel bacteria and archaea in deep terrestrial subsurface sediments.</title>
        <authorList>
            <person name="Hernsdorf A.W."/>
            <person name="Amano Y."/>
            <person name="Miyakawa K."/>
            <person name="Ise K."/>
            <person name="Suzuki Y."/>
            <person name="Anantharaman K."/>
            <person name="Probst A."/>
            <person name="Burstein D."/>
            <person name="Thomas B.C."/>
            <person name="Banfield J.F."/>
        </authorList>
    </citation>
    <scope>NUCLEOTIDE SEQUENCE [LARGE SCALE GENOMIC DNA]</scope>
    <source>
        <strain evidence="10">HGW-Wallbacteria-1</strain>
    </source>
</reference>
<dbReference type="SMART" id="SM00116">
    <property type="entry name" value="CBS"/>
    <property type="match status" value="2"/>
</dbReference>
<dbReference type="Gene3D" id="3.10.580.10">
    <property type="entry name" value="CBS-domain"/>
    <property type="match status" value="2"/>
</dbReference>
<evidence type="ECO:0000313" key="11">
    <source>
        <dbReference type="Proteomes" id="UP000233256"/>
    </source>
</evidence>
<sequence>MSLLVEQVMTKTVTQVEPGDSVLIAKRKMILEPLDAVIVTSDKRVVGIATKSDLVKALRDDQPISEIMTENVLTIISTATIQEAAKVLTANSINSLPVVDEMGKMAGIVALKDIVKDFVKEQELSTLSMERLCVLLAMTESREREDYWLKKCDERDYHAVITQVGTSAEKLPIKLRESIIVAAIAKGVISAETHEKQAVSNAVRDAYLQLNMLNPGLGGGFKISAVRGERRIAVCLYGRCGHALANSPEQVFLGISII</sequence>
<dbReference type="PANTHER" id="PTHR43080">
    <property type="entry name" value="CBS DOMAIN-CONTAINING PROTEIN CBSX3, MITOCHONDRIAL"/>
    <property type="match status" value="1"/>
</dbReference>
<dbReference type="AlphaFoldDB" id="A0A2N1PSX8"/>
<dbReference type="EMBL" id="PGXC01000003">
    <property type="protein sequence ID" value="PKK91447.1"/>
    <property type="molecule type" value="Genomic_DNA"/>
</dbReference>
<dbReference type="Pfam" id="PF00571">
    <property type="entry name" value="CBS"/>
    <property type="match status" value="2"/>
</dbReference>
<dbReference type="InterPro" id="IPR046342">
    <property type="entry name" value="CBS_dom_sf"/>
</dbReference>
<accession>A0A2N1PSX8</accession>
<keyword evidence="7" id="KW-0804">Transcription</keyword>
<evidence type="ECO:0000259" key="9">
    <source>
        <dbReference type="PROSITE" id="PS51371"/>
    </source>
</evidence>
<dbReference type="PANTHER" id="PTHR43080:SF2">
    <property type="entry name" value="CBS DOMAIN-CONTAINING PROTEIN"/>
    <property type="match status" value="1"/>
</dbReference>
<evidence type="ECO:0000256" key="5">
    <source>
        <dbReference type="ARBA" id="ARBA00023015"/>
    </source>
</evidence>
<evidence type="ECO:0000256" key="6">
    <source>
        <dbReference type="ARBA" id="ARBA00023122"/>
    </source>
</evidence>
<dbReference type="SUPFAM" id="SSF111064">
    <property type="entry name" value="Hut operon positive regulatory protein HutP"/>
    <property type="match status" value="1"/>
</dbReference>